<name>A0ABR4FLZ3_9EURO</name>
<reference evidence="2 3" key="1">
    <citation type="submission" date="2024-07" db="EMBL/GenBank/DDBJ databases">
        <title>Section-level genome sequencing and comparative genomics of Aspergillus sections Usti and Cavernicolus.</title>
        <authorList>
            <consortium name="Lawrence Berkeley National Laboratory"/>
            <person name="Nybo J.L."/>
            <person name="Vesth T.C."/>
            <person name="Theobald S."/>
            <person name="Frisvad J.C."/>
            <person name="Larsen T.O."/>
            <person name="Kjaerboelling I."/>
            <person name="Rothschild-Mancinelli K."/>
            <person name="Lyhne E.K."/>
            <person name="Kogle M.E."/>
            <person name="Barry K."/>
            <person name="Clum A."/>
            <person name="Na H."/>
            <person name="Ledsgaard L."/>
            <person name="Lin J."/>
            <person name="Lipzen A."/>
            <person name="Kuo A."/>
            <person name="Riley R."/>
            <person name="Mondo S."/>
            <person name="Labutti K."/>
            <person name="Haridas S."/>
            <person name="Pangalinan J."/>
            <person name="Salamov A.A."/>
            <person name="Simmons B.A."/>
            <person name="Magnuson J.K."/>
            <person name="Chen J."/>
            <person name="Drula E."/>
            <person name="Henrissat B."/>
            <person name="Wiebenga A."/>
            <person name="Lubbers R.J."/>
            <person name="Gomes A.C."/>
            <person name="Makela M.R."/>
            <person name="Stajich J."/>
            <person name="Grigoriev I.V."/>
            <person name="Mortensen U.H."/>
            <person name="De Vries R.P."/>
            <person name="Baker S.E."/>
            <person name="Andersen M.R."/>
        </authorList>
    </citation>
    <scope>NUCLEOTIDE SEQUENCE [LARGE SCALE GENOMIC DNA]</scope>
    <source>
        <strain evidence="2 3">CBS 209.92</strain>
    </source>
</reference>
<dbReference type="Proteomes" id="UP001610563">
    <property type="component" value="Unassembled WGS sequence"/>
</dbReference>
<protein>
    <submittedName>
        <fullName evidence="2">Uncharacterized protein</fullName>
    </submittedName>
</protein>
<evidence type="ECO:0000256" key="1">
    <source>
        <dbReference type="SAM" id="Phobius"/>
    </source>
</evidence>
<keyword evidence="1" id="KW-0812">Transmembrane</keyword>
<accession>A0ABR4FLZ3</accession>
<dbReference type="EMBL" id="JBFTWV010000186">
    <property type="protein sequence ID" value="KAL2784262.1"/>
    <property type="molecule type" value="Genomic_DNA"/>
</dbReference>
<organism evidence="2 3">
    <name type="scientific">Aspergillus keveii</name>
    <dbReference type="NCBI Taxonomy" id="714993"/>
    <lineage>
        <taxon>Eukaryota</taxon>
        <taxon>Fungi</taxon>
        <taxon>Dikarya</taxon>
        <taxon>Ascomycota</taxon>
        <taxon>Pezizomycotina</taxon>
        <taxon>Eurotiomycetes</taxon>
        <taxon>Eurotiomycetidae</taxon>
        <taxon>Eurotiales</taxon>
        <taxon>Aspergillaceae</taxon>
        <taxon>Aspergillus</taxon>
        <taxon>Aspergillus subgen. Nidulantes</taxon>
    </lineage>
</organism>
<evidence type="ECO:0000313" key="2">
    <source>
        <dbReference type="EMBL" id="KAL2784262.1"/>
    </source>
</evidence>
<keyword evidence="1" id="KW-0472">Membrane</keyword>
<evidence type="ECO:0000313" key="3">
    <source>
        <dbReference type="Proteomes" id="UP001610563"/>
    </source>
</evidence>
<comment type="caution">
    <text evidence="2">The sequence shown here is derived from an EMBL/GenBank/DDBJ whole genome shotgun (WGS) entry which is preliminary data.</text>
</comment>
<keyword evidence="1" id="KW-1133">Transmembrane helix</keyword>
<gene>
    <name evidence="2" type="ORF">BJX66DRAFT_316885</name>
</gene>
<sequence>MLRLVERTDSHGPLQFSSICGLLFTFGWFIIFQFHMITVTQPKIILIPKYLYQVAGFL</sequence>
<feature type="transmembrane region" description="Helical" evidence="1">
    <location>
        <begin position="12"/>
        <end position="34"/>
    </location>
</feature>
<keyword evidence="3" id="KW-1185">Reference proteome</keyword>
<proteinExistence type="predicted"/>